<organism evidence="1 2">
    <name type="scientific">Mucuna pruriens</name>
    <name type="common">Velvet bean</name>
    <name type="synonym">Dolichos pruriens</name>
    <dbReference type="NCBI Taxonomy" id="157652"/>
    <lineage>
        <taxon>Eukaryota</taxon>
        <taxon>Viridiplantae</taxon>
        <taxon>Streptophyta</taxon>
        <taxon>Embryophyta</taxon>
        <taxon>Tracheophyta</taxon>
        <taxon>Spermatophyta</taxon>
        <taxon>Magnoliopsida</taxon>
        <taxon>eudicotyledons</taxon>
        <taxon>Gunneridae</taxon>
        <taxon>Pentapetalae</taxon>
        <taxon>rosids</taxon>
        <taxon>fabids</taxon>
        <taxon>Fabales</taxon>
        <taxon>Fabaceae</taxon>
        <taxon>Papilionoideae</taxon>
        <taxon>50 kb inversion clade</taxon>
        <taxon>NPAAA clade</taxon>
        <taxon>indigoferoid/millettioid clade</taxon>
        <taxon>Phaseoleae</taxon>
        <taxon>Mucuna</taxon>
    </lineage>
</organism>
<accession>A0A371F5P9</accession>
<feature type="non-terminal residue" evidence="1">
    <location>
        <position position="1"/>
    </location>
</feature>
<dbReference type="Proteomes" id="UP000257109">
    <property type="component" value="Unassembled WGS sequence"/>
</dbReference>
<dbReference type="EMBL" id="QJKJ01010513">
    <property type="protein sequence ID" value="RDX73483.1"/>
    <property type="molecule type" value="Genomic_DNA"/>
</dbReference>
<proteinExistence type="predicted"/>
<dbReference type="OrthoDB" id="1740797at2759"/>
<gene>
    <name evidence="1" type="ORF">CR513_46911</name>
</gene>
<protein>
    <recommendedName>
        <fullName evidence="3">Retrotransposon gag domain-containing protein</fullName>
    </recommendedName>
</protein>
<comment type="caution">
    <text evidence="1">The sequence shown here is derived from an EMBL/GenBank/DDBJ whole genome shotgun (WGS) entry which is preliminary data.</text>
</comment>
<name>A0A371F5P9_MUCPR</name>
<keyword evidence="2" id="KW-1185">Reference proteome</keyword>
<evidence type="ECO:0000313" key="2">
    <source>
        <dbReference type="Proteomes" id="UP000257109"/>
    </source>
</evidence>
<evidence type="ECO:0000313" key="1">
    <source>
        <dbReference type="EMBL" id="RDX73483.1"/>
    </source>
</evidence>
<evidence type="ECO:0008006" key="3">
    <source>
        <dbReference type="Google" id="ProtNLM"/>
    </source>
</evidence>
<reference evidence="1" key="1">
    <citation type="submission" date="2018-05" db="EMBL/GenBank/DDBJ databases">
        <title>Draft genome of Mucuna pruriens seed.</title>
        <authorList>
            <person name="Nnadi N.E."/>
            <person name="Vos R."/>
            <person name="Hasami M.H."/>
            <person name="Devisetty U.K."/>
            <person name="Aguiy J.C."/>
        </authorList>
    </citation>
    <scope>NUCLEOTIDE SEQUENCE [LARGE SCALE GENOMIC DNA]</scope>
    <source>
        <strain evidence="1">JCA_2017</strain>
    </source>
</reference>
<sequence length="136" mass="16311">MEFGNLDGLAREDPHKHLKEFHVVFSMMRSQEIPETTLRGRNFHFSWMELQKIGWTQICMQYQTNPKSYDDRRTFIHCLAEDLHNRNLMSWQGLYTWLIGFDQPNLTLSYVVPLTSMEYRAIQYGRNCTQKIDIEM</sequence>
<dbReference type="AlphaFoldDB" id="A0A371F5P9"/>